<evidence type="ECO:0000313" key="1">
    <source>
        <dbReference type="EMBL" id="RCW78281.1"/>
    </source>
</evidence>
<evidence type="ECO:0000313" key="3">
    <source>
        <dbReference type="Proteomes" id="UP000253324"/>
    </source>
</evidence>
<sequence length="28" mass="2969">MATNVALTGLARDMQARADTGRPIRIGL</sequence>
<protein>
    <submittedName>
        <fullName evidence="1">Uncharacterized protein</fullName>
    </submittedName>
</protein>
<dbReference type="AlphaFoldDB" id="A0A368YDF7"/>
<dbReference type="Proteomes" id="UP000253324">
    <property type="component" value="Unassembled WGS sequence"/>
</dbReference>
<organism evidence="1 3">
    <name type="scientific">Phyllobacterium bourgognense</name>
    <dbReference type="NCBI Taxonomy" id="314236"/>
    <lineage>
        <taxon>Bacteria</taxon>
        <taxon>Pseudomonadati</taxon>
        <taxon>Pseudomonadota</taxon>
        <taxon>Alphaproteobacteria</taxon>
        <taxon>Hyphomicrobiales</taxon>
        <taxon>Phyllobacteriaceae</taxon>
        <taxon>Phyllobacterium</taxon>
    </lineage>
</organism>
<evidence type="ECO:0000313" key="2">
    <source>
        <dbReference type="EMBL" id="RCW83273.1"/>
    </source>
</evidence>
<dbReference type="EMBL" id="QPJM01000027">
    <property type="protein sequence ID" value="RCW78281.1"/>
    <property type="molecule type" value="Genomic_DNA"/>
</dbReference>
<accession>A0A368YDF7</accession>
<name>A0A368YDF7_9HYPH</name>
<keyword evidence="3" id="KW-1185">Reference proteome</keyword>
<dbReference type="EMBL" id="QPJM01000006">
    <property type="protein sequence ID" value="RCW83273.1"/>
    <property type="molecule type" value="Genomic_DNA"/>
</dbReference>
<comment type="caution">
    <text evidence="1">The sequence shown here is derived from an EMBL/GenBank/DDBJ whole genome shotgun (WGS) entry which is preliminary data.</text>
</comment>
<feature type="non-terminal residue" evidence="1">
    <location>
        <position position="28"/>
    </location>
</feature>
<proteinExistence type="predicted"/>
<gene>
    <name evidence="2" type="ORF">C7476_106308</name>
    <name evidence="1" type="ORF">C7476_12733</name>
</gene>
<reference evidence="1 3" key="1">
    <citation type="submission" date="2018-07" db="EMBL/GenBank/DDBJ databases">
        <title>Genomic Encyclopedia of Type Strains, Phase III (KMG-III): the genomes of soil and plant-associated and newly described type strains.</title>
        <authorList>
            <person name="Whitman W."/>
        </authorList>
    </citation>
    <scope>NUCLEOTIDE SEQUENCE [LARGE SCALE GENOMIC DNA]</scope>
    <source>
        <strain evidence="1 3">31-25a</strain>
    </source>
</reference>